<keyword evidence="2" id="KW-1185">Reference proteome</keyword>
<dbReference type="VEuPathDB" id="FungiDB:AFUB_022400"/>
<gene>
    <name evidence="1" type="ORF">AFUB_022400</name>
</gene>
<evidence type="ECO:0000313" key="2">
    <source>
        <dbReference type="Proteomes" id="UP000001699"/>
    </source>
</evidence>
<organism evidence="1 2">
    <name type="scientific">Aspergillus fumigatus (strain CBS 144.89 / FGSC A1163 / CEA10)</name>
    <name type="common">Neosartorya fumigata</name>
    <dbReference type="NCBI Taxonomy" id="451804"/>
    <lineage>
        <taxon>Eukaryota</taxon>
        <taxon>Fungi</taxon>
        <taxon>Dikarya</taxon>
        <taxon>Ascomycota</taxon>
        <taxon>Pezizomycotina</taxon>
        <taxon>Eurotiomycetes</taxon>
        <taxon>Eurotiomycetidae</taxon>
        <taxon>Eurotiales</taxon>
        <taxon>Aspergillaceae</taxon>
        <taxon>Aspergillus</taxon>
        <taxon>Aspergillus subgen. Fumigati</taxon>
    </lineage>
</organism>
<proteinExistence type="predicted"/>
<dbReference type="Proteomes" id="UP000001699">
    <property type="component" value="Unassembled WGS sequence"/>
</dbReference>
<dbReference type="EMBL" id="DS499595">
    <property type="protein sequence ID" value="EDP54188.1"/>
    <property type="molecule type" value="Genomic_DNA"/>
</dbReference>
<dbReference type="AlphaFoldDB" id="B0XVI8"/>
<dbReference type="HOGENOM" id="CLU_2026180_0_0_1"/>
<evidence type="ECO:0000313" key="1">
    <source>
        <dbReference type="EMBL" id="EDP54188.1"/>
    </source>
</evidence>
<name>B0XVI8_ASPFC</name>
<sequence length="122" mass="14133">MIASDWMTSAMIDRRDHQWRIPSHRRFPRHTRILEIRRQTLVERLGETHGSGKFSVDNHAYLSAAQPPHGKGMAAEFFPTTSSYLIERPILRTDLDKIDQLSRATWQHGSMSFTSPPFSSRQ</sequence>
<reference evidence="1 2" key="1">
    <citation type="journal article" date="2008" name="PLoS Genet.">
        <title>Genomic islands in the pathogenic filamentous fungus Aspergillus fumigatus.</title>
        <authorList>
            <person name="Fedorova N.D."/>
            <person name="Khaldi N."/>
            <person name="Joardar V.S."/>
            <person name="Maiti R."/>
            <person name="Amedeo P."/>
            <person name="Anderson M.J."/>
            <person name="Crabtree J."/>
            <person name="Silva J.C."/>
            <person name="Badger J.H."/>
            <person name="Albarraq A."/>
            <person name="Angiuoli S."/>
            <person name="Bussey H."/>
            <person name="Bowyer P."/>
            <person name="Cotty P.J."/>
            <person name="Dyer P.S."/>
            <person name="Egan A."/>
            <person name="Galens K."/>
            <person name="Fraser-Liggett C.M."/>
            <person name="Haas B.J."/>
            <person name="Inman J.M."/>
            <person name="Kent R."/>
            <person name="Lemieux S."/>
            <person name="Malavazi I."/>
            <person name="Orvis J."/>
            <person name="Roemer T."/>
            <person name="Ronning C.M."/>
            <person name="Sundaram J.P."/>
            <person name="Sutton G."/>
            <person name="Turner G."/>
            <person name="Venter J.C."/>
            <person name="White O.R."/>
            <person name="Whitty B.R."/>
            <person name="Youngman P."/>
            <person name="Wolfe K.H."/>
            <person name="Goldman G.H."/>
            <person name="Wortman J.R."/>
            <person name="Jiang B."/>
            <person name="Denning D.W."/>
            <person name="Nierman W.C."/>
        </authorList>
    </citation>
    <scope>NUCLEOTIDE SEQUENCE [LARGE SCALE GENOMIC DNA]</scope>
    <source>
        <strain evidence="2">CBS 144.89 / FGSC A1163 / CEA10</strain>
    </source>
</reference>
<accession>B0XVI8</accession>
<protein>
    <submittedName>
        <fullName evidence="1">Uncharacterized protein</fullName>
    </submittedName>
</protein>